<dbReference type="Proteomes" id="UP000440732">
    <property type="component" value="Unassembled WGS sequence"/>
</dbReference>
<protein>
    <submittedName>
        <fullName evidence="2">Uncharacterized protein</fullName>
    </submittedName>
</protein>
<reference evidence="3 4" key="1">
    <citation type="submission" date="2018-08" db="EMBL/GenBank/DDBJ databases">
        <title>Genomic investigation of the strawberry pathogen Phytophthora fragariae indicates pathogenicity is determined by transcriptional variation in three key races.</title>
        <authorList>
            <person name="Adams T.M."/>
            <person name="Armitage A.D."/>
            <person name="Sobczyk M.K."/>
            <person name="Bates H.J."/>
            <person name="Dunwell J.M."/>
            <person name="Nellist C.F."/>
            <person name="Harrison R.J."/>
        </authorList>
    </citation>
    <scope>NUCLEOTIDE SEQUENCE [LARGE SCALE GENOMIC DNA]</scope>
    <source>
        <strain evidence="2 3">A4</strain>
        <strain evidence="1 4">NOV-5</strain>
    </source>
</reference>
<comment type="caution">
    <text evidence="2">The sequence shown here is derived from an EMBL/GenBank/DDBJ whole genome shotgun (WGS) entry which is preliminary data.</text>
</comment>
<evidence type="ECO:0000313" key="4">
    <source>
        <dbReference type="Proteomes" id="UP000440732"/>
    </source>
</evidence>
<proteinExistence type="predicted"/>
<organism evidence="2 3">
    <name type="scientific">Phytophthora fragariae</name>
    <dbReference type="NCBI Taxonomy" id="53985"/>
    <lineage>
        <taxon>Eukaryota</taxon>
        <taxon>Sar</taxon>
        <taxon>Stramenopiles</taxon>
        <taxon>Oomycota</taxon>
        <taxon>Peronosporomycetes</taxon>
        <taxon>Peronosporales</taxon>
        <taxon>Peronosporaceae</taxon>
        <taxon>Phytophthora</taxon>
    </lineage>
</organism>
<evidence type="ECO:0000313" key="3">
    <source>
        <dbReference type="Proteomes" id="UP000437068"/>
    </source>
</evidence>
<gene>
    <name evidence="2" type="ORF">PF001_g30397</name>
    <name evidence="1" type="ORF">PF006_g30370</name>
</gene>
<evidence type="ECO:0000313" key="2">
    <source>
        <dbReference type="EMBL" id="KAE9266628.1"/>
    </source>
</evidence>
<dbReference type="EMBL" id="QXGE01005781">
    <property type="protein sequence ID" value="KAE9266628.1"/>
    <property type="molecule type" value="Genomic_DNA"/>
</dbReference>
<name>A0A6A4B3X2_9STRA</name>
<accession>A0A6A4B3X2</accession>
<sequence length="101" mass="11099">MWVSVSACSAGARRSLQKCVFKRSGAFLFQLQRGQVPLICRQNSAARGGAGHAEPHARSKSQSGLVCGLRFRARQAMALHSEKSIRSATVAGWRQRRSCQR</sequence>
<dbReference type="EMBL" id="QXGA01005757">
    <property type="protein sequence ID" value="KAE9065815.1"/>
    <property type="molecule type" value="Genomic_DNA"/>
</dbReference>
<dbReference type="Proteomes" id="UP000437068">
    <property type="component" value="Unassembled WGS sequence"/>
</dbReference>
<evidence type="ECO:0000313" key="1">
    <source>
        <dbReference type="EMBL" id="KAE9065815.1"/>
    </source>
</evidence>
<dbReference type="AlphaFoldDB" id="A0A6A4B3X2"/>